<sequence>MTELTNADLRDLRAHLVPQTSLDARLAIRAVDELIALRKDPRDEHHTMTELYDYRMLYNAHAARGWLAEGVAVVRSWRHSDGEPCFGGGWFIVSATLPTGQVSNHYRAEHWDLFDFVPEVDLPPAYDGHTPAVAADRLRADALRGRVKADHDLWLVDASFVVHGREQAYHWAMLGHTVERVRIDADQREAGT</sequence>
<keyword evidence="3" id="KW-1185">Reference proteome</keyword>
<proteinExistence type="predicted"/>
<evidence type="ECO:0000313" key="2">
    <source>
        <dbReference type="EMBL" id="NNH21660.1"/>
    </source>
</evidence>
<feature type="domain" description="WDGH" evidence="1">
    <location>
        <begin position="42"/>
        <end position="139"/>
    </location>
</feature>
<dbReference type="Pfam" id="PF25311">
    <property type="entry name" value="WDGH"/>
    <property type="match status" value="1"/>
</dbReference>
<comment type="caution">
    <text evidence="2">The sequence shown here is derived from an EMBL/GenBank/DDBJ whole genome shotgun (WGS) entry which is preliminary data.</text>
</comment>
<reference evidence="2 3" key="1">
    <citation type="submission" date="2020-05" db="EMBL/GenBank/DDBJ databases">
        <title>MicrobeNet Type strains.</title>
        <authorList>
            <person name="Nicholson A.C."/>
        </authorList>
    </citation>
    <scope>NUCLEOTIDE SEQUENCE [LARGE SCALE GENOMIC DNA]</scope>
    <source>
        <strain evidence="2 3">JCM 14547</strain>
    </source>
</reference>
<evidence type="ECO:0000259" key="1">
    <source>
        <dbReference type="Pfam" id="PF25311"/>
    </source>
</evidence>
<gene>
    <name evidence="2" type="ORF">HLB09_00875</name>
</gene>
<accession>A0A849BF21</accession>
<organism evidence="2 3">
    <name type="scientific">Pseudokineococcus marinus</name>
    <dbReference type="NCBI Taxonomy" id="351215"/>
    <lineage>
        <taxon>Bacteria</taxon>
        <taxon>Bacillati</taxon>
        <taxon>Actinomycetota</taxon>
        <taxon>Actinomycetes</taxon>
        <taxon>Kineosporiales</taxon>
        <taxon>Kineosporiaceae</taxon>
        <taxon>Pseudokineococcus</taxon>
    </lineage>
</organism>
<dbReference type="AlphaFoldDB" id="A0A849BF21"/>
<dbReference type="InterPro" id="IPR057362">
    <property type="entry name" value="WDGH"/>
</dbReference>
<dbReference type="EMBL" id="JABEMA010000004">
    <property type="protein sequence ID" value="NNH21660.1"/>
    <property type="molecule type" value="Genomic_DNA"/>
</dbReference>
<name>A0A849BF21_9ACTN</name>
<dbReference type="RefSeq" id="WP_171201528.1">
    <property type="nucleotide sequence ID" value="NZ_BAAANP010000006.1"/>
</dbReference>
<evidence type="ECO:0000313" key="3">
    <source>
        <dbReference type="Proteomes" id="UP000555552"/>
    </source>
</evidence>
<protein>
    <recommendedName>
        <fullName evidence="1">WDGH domain-containing protein</fullName>
    </recommendedName>
</protein>
<dbReference type="Proteomes" id="UP000555552">
    <property type="component" value="Unassembled WGS sequence"/>
</dbReference>